<sequence length="182" mass="19772">MTFHIDAELLDDAASIEALIETCFGPNRKGRTVYQFRDGIPPVHELCFVARNEADRMLGSIRFWPVQTGDGRILPLLGPLAVLPECQGQGIGRTLITHGLGAAERMGFPAVLIVGKPDYYVPFGFDRGLADGLTLPGPVAPLTFMAMEFPGHEGCLDHYAGLVKPADNWSHPVFSHKDCLAS</sequence>
<evidence type="ECO:0000313" key="3">
    <source>
        <dbReference type="Proteomes" id="UP000256845"/>
    </source>
</evidence>
<keyword evidence="3" id="KW-1185">Reference proteome</keyword>
<evidence type="ECO:0000259" key="1">
    <source>
        <dbReference type="PROSITE" id="PS51186"/>
    </source>
</evidence>
<accession>A0A3D9HP26</accession>
<proteinExistence type="predicted"/>
<evidence type="ECO:0000313" key="2">
    <source>
        <dbReference type="EMBL" id="RED51232.1"/>
    </source>
</evidence>
<protein>
    <submittedName>
        <fullName evidence="2">Putative N-acetyltransferase YhbS</fullName>
    </submittedName>
</protein>
<dbReference type="PROSITE" id="PS51186">
    <property type="entry name" value="GNAT"/>
    <property type="match status" value="1"/>
</dbReference>
<dbReference type="GO" id="GO:0016747">
    <property type="term" value="F:acyltransferase activity, transferring groups other than amino-acyl groups"/>
    <property type="evidence" value="ECO:0007669"/>
    <property type="project" value="InterPro"/>
</dbReference>
<comment type="caution">
    <text evidence="2">The sequence shown here is derived from an EMBL/GenBank/DDBJ whole genome shotgun (WGS) entry which is preliminary data.</text>
</comment>
<dbReference type="Proteomes" id="UP000256845">
    <property type="component" value="Unassembled WGS sequence"/>
</dbReference>
<reference evidence="2 3" key="1">
    <citation type="submission" date="2018-07" db="EMBL/GenBank/DDBJ databases">
        <title>Genomic Encyclopedia of Type Strains, Phase III (KMG-III): the genomes of soil and plant-associated and newly described type strains.</title>
        <authorList>
            <person name="Whitman W."/>
        </authorList>
    </citation>
    <scope>NUCLEOTIDE SEQUENCE [LARGE SCALE GENOMIC DNA]</scope>
    <source>
        <strain evidence="2 3">CECT 8488</strain>
    </source>
</reference>
<organism evidence="2 3">
    <name type="scientific">Aestuariispira insulae</name>
    <dbReference type="NCBI Taxonomy" id="1461337"/>
    <lineage>
        <taxon>Bacteria</taxon>
        <taxon>Pseudomonadati</taxon>
        <taxon>Pseudomonadota</taxon>
        <taxon>Alphaproteobacteria</taxon>
        <taxon>Rhodospirillales</taxon>
        <taxon>Kiloniellaceae</taxon>
        <taxon>Aestuariispira</taxon>
    </lineage>
</organism>
<keyword evidence="2" id="KW-0808">Transferase</keyword>
<dbReference type="SUPFAM" id="SSF55729">
    <property type="entry name" value="Acyl-CoA N-acyltransferases (Nat)"/>
    <property type="match status" value="1"/>
</dbReference>
<dbReference type="EMBL" id="QRDW01000003">
    <property type="protein sequence ID" value="RED51232.1"/>
    <property type="molecule type" value="Genomic_DNA"/>
</dbReference>
<dbReference type="Gene3D" id="3.40.630.30">
    <property type="match status" value="1"/>
</dbReference>
<dbReference type="CDD" id="cd04301">
    <property type="entry name" value="NAT_SF"/>
    <property type="match status" value="1"/>
</dbReference>
<gene>
    <name evidence="2" type="ORF">DFP90_10330</name>
</gene>
<dbReference type="InterPro" id="IPR016181">
    <property type="entry name" value="Acyl_CoA_acyltransferase"/>
</dbReference>
<dbReference type="AlphaFoldDB" id="A0A3D9HP26"/>
<dbReference type="InterPro" id="IPR000182">
    <property type="entry name" value="GNAT_dom"/>
</dbReference>
<dbReference type="OrthoDB" id="9815099at2"/>
<feature type="domain" description="N-acetyltransferase" evidence="1">
    <location>
        <begin position="1"/>
        <end position="150"/>
    </location>
</feature>
<name>A0A3D9HP26_9PROT</name>
<dbReference type="Pfam" id="PF00583">
    <property type="entry name" value="Acetyltransf_1"/>
    <property type="match status" value="1"/>
</dbReference>
<dbReference type="RefSeq" id="WP_115936144.1">
    <property type="nucleotide sequence ID" value="NZ_QRDW01000003.1"/>
</dbReference>